<dbReference type="GO" id="GO:0005524">
    <property type="term" value="F:ATP binding"/>
    <property type="evidence" value="ECO:0007669"/>
    <property type="project" value="UniProtKB-KW"/>
</dbReference>
<feature type="domain" description="Disease resistance protein At4g27190-like leucine-rich repeats" evidence="6">
    <location>
        <begin position="1411"/>
        <end position="1511"/>
    </location>
</feature>
<evidence type="ECO:0000313" key="7">
    <source>
        <dbReference type="EMBL" id="KAJ8760387.1"/>
    </source>
</evidence>
<dbReference type="PANTHER" id="PTHR33463:SF198">
    <property type="entry name" value="RPP4C3"/>
    <property type="match status" value="1"/>
</dbReference>
<dbReference type="SUPFAM" id="SSF52540">
    <property type="entry name" value="P-loop containing nucleoside triphosphate hydrolases"/>
    <property type="match status" value="1"/>
</dbReference>
<comment type="caution">
    <text evidence="7">The sequence shown here is derived from an EMBL/GenBank/DDBJ whole genome shotgun (WGS) entry which is preliminary data.</text>
</comment>
<evidence type="ECO:0000256" key="2">
    <source>
        <dbReference type="ARBA" id="ARBA00022741"/>
    </source>
</evidence>
<dbReference type="GO" id="GO:0043531">
    <property type="term" value="F:ADP binding"/>
    <property type="evidence" value="ECO:0007669"/>
    <property type="project" value="InterPro"/>
</dbReference>
<dbReference type="InterPro" id="IPR042197">
    <property type="entry name" value="Apaf_helical"/>
</dbReference>
<proteinExistence type="inferred from homology"/>
<dbReference type="Pfam" id="PF00931">
    <property type="entry name" value="NB-ARC"/>
    <property type="match status" value="1"/>
</dbReference>
<dbReference type="PRINTS" id="PR00364">
    <property type="entry name" value="DISEASERSIST"/>
</dbReference>
<evidence type="ECO:0000256" key="3">
    <source>
        <dbReference type="ARBA" id="ARBA00022821"/>
    </source>
</evidence>
<dbReference type="SUPFAM" id="SSF52058">
    <property type="entry name" value="L domain-like"/>
    <property type="match status" value="2"/>
</dbReference>
<dbReference type="Gene3D" id="3.40.50.300">
    <property type="entry name" value="P-loop containing nucleotide triphosphate hydrolases"/>
    <property type="match status" value="1"/>
</dbReference>
<evidence type="ECO:0000256" key="4">
    <source>
        <dbReference type="ARBA" id="ARBA00022840"/>
    </source>
</evidence>
<dbReference type="InterPro" id="IPR057135">
    <property type="entry name" value="At4g27190-like_LRR"/>
</dbReference>
<evidence type="ECO:0000256" key="1">
    <source>
        <dbReference type="ARBA" id="ARBA00008894"/>
    </source>
</evidence>
<name>A0AAV8T0U4_9ROSI</name>
<feature type="domain" description="Disease resistance protein At4g27190-like leucine-rich repeats" evidence="6">
    <location>
        <begin position="1329"/>
        <end position="1410"/>
    </location>
</feature>
<dbReference type="InterPro" id="IPR027417">
    <property type="entry name" value="P-loop_NTPase"/>
</dbReference>
<keyword evidence="2" id="KW-0547">Nucleotide-binding</keyword>
<evidence type="ECO:0000313" key="8">
    <source>
        <dbReference type="Proteomes" id="UP001159364"/>
    </source>
</evidence>
<dbReference type="Gene3D" id="3.80.10.10">
    <property type="entry name" value="Ribonuclease Inhibitor"/>
    <property type="match status" value="5"/>
</dbReference>
<evidence type="ECO:0000259" key="5">
    <source>
        <dbReference type="Pfam" id="PF00931"/>
    </source>
</evidence>
<dbReference type="SUPFAM" id="SSF52047">
    <property type="entry name" value="RNI-like"/>
    <property type="match status" value="1"/>
</dbReference>
<dbReference type="GO" id="GO:0006952">
    <property type="term" value="P:defense response"/>
    <property type="evidence" value="ECO:0007669"/>
    <property type="project" value="UniProtKB-KW"/>
</dbReference>
<feature type="domain" description="Disease resistance protein At4g27190-like leucine-rich repeats" evidence="6">
    <location>
        <begin position="814"/>
        <end position="914"/>
    </location>
</feature>
<keyword evidence="4" id="KW-0067">ATP-binding</keyword>
<comment type="similarity">
    <text evidence="1">Belongs to the disease resistance NB-LRR family.</text>
</comment>
<organism evidence="7 8">
    <name type="scientific">Erythroxylum novogranatense</name>
    <dbReference type="NCBI Taxonomy" id="1862640"/>
    <lineage>
        <taxon>Eukaryota</taxon>
        <taxon>Viridiplantae</taxon>
        <taxon>Streptophyta</taxon>
        <taxon>Embryophyta</taxon>
        <taxon>Tracheophyta</taxon>
        <taxon>Spermatophyta</taxon>
        <taxon>Magnoliopsida</taxon>
        <taxon>eudicotyledons</taxon>
        <taxon>Gunneridae</taxon>
        <taxon>Pentapetalae</taxon>
        <taxon>rosids</taxon>
        <taxon>fabids</taxon>
        <taxon>Malpighiales</taxon>
        <taxon>Erythroxylaceae</taxon>
        <taxon>Erythroxylum</taxon>
    </lineage>
</organism>
<dbReference type="InterPro" id="IPR050905">
    <property type="entry name" value="Plant_NBS-LRR"/>
</dbReference>
<accession>A0AAV8T0U4</accession>
<protein>
    <submittedName>
        <fullName evidence="7">Uncharacterized protein</fullName>
    </submittedName>
</protein>
<feature type="domain" description="NB-ARC" evidence="5">
    <location>
        <begin position="185"/>
        <end position="334"/>
    </location>
</feature>
<evidence type="ECO:0000259" key="6">
    <source>
        <dbReference type="Pfam" id="PF23247"/>
    </source>
</evidence>
<dbReference type="PANTHER" id="PTHR33463">
    <property type="entry name" value="NB-ARC DOMAIN-CONTAINING PROTEIN-RELATED"/>
    <property type="match status" value="1"/>
</dbReference>
<reference evidence="7 8" key="1">
    <citation type="submission" date="2021-09" db="EMBL/GenBank/DDBJ databases">
        <title>Genomic insights and catalytic innovation underlie evolution of tropane alkaloids biosynthesis.</title>
        <authorList>
            <person name="Wang Y.-J."/>
            <person name="Tian T."/>
            <person name="Huang J.-P."/>
            <person name="Huang S.-X."/>
        </authorList>
    </citation>
    <scope>NUCLEOTIDE SEQUENCE [LARGE SCALE GENOMIC DNA]</scope>
    <source>
        <strain evidence="7">KIB-2018</strain>
        <tissue evidence="7">Leaf</tissue>
    </source>
</reference>
<dbReference type="Pfam" id="PF23247">
    <property type="entry name" value="LRR_RPS2"/>
    <property type="match status" value="5"/>
</dbReference>
<gene>
    <name evidence="7" type="ORF">K2173_015054</name>
</gene>
<keyword evidence="8" id="KW-1185">Reference proteome</keyword>
<dbReference type="Gene3D" id="1.10.8.430">
    <property type="entry name" value="Helical domain of apoptotic protease-activating factors"/>
    <property type="match status" value="1"/>
</dbReference>
<feature type="domain" description="Disease resistance protein At4g27190-like leucine-rich repeats" evidence="6">
    <location>
        <begin position="1089"/>
        <end position="1234"/>
    </location>
</feature>
<feature type="domain" description="Disease resistance protein At4g27190-like leucine-rich repeats" evidence="6">
    <location>
        <begin position="956"/>
        <end position="1069"/>
    </location>
</feature>
<keyword evidence="3" id="KW-0611">Plant defense</keyword>
<sequence length="1550" mass="175844">MASIVLSIALMVAGYLIDQLIAPIGPMIVEYLLGPIKTVIAYVYYYMDNIQGLKEEVEKLVLVRERVQHMIDDARRNGEEVEADVRKWLKAVHDIVEEASHSFDVEEHEETSFFDGLYPNFMLRYQISKKAIDMAKVVEQLQEKGRFDRVSYSVTSRWKGITAVEGYKSYESRMPTSRKIMSAFRDKGISIIGLYGMGGVGKTTLVKEVGRQALEDKLFDEVVMATVTQSPDPKKIQGEIADKLGMRFDEESIAGRAGHLRERLKKENKVLVILDDVWGSIDLEGIGVSCGNCKILLASRSVDVLSTEMNTQKNFGVEVLPYEEAWDLFKEMAGDCVDDPELHYTATEITKECAGLPVAIVTVARALRNKTSFEWKNALRQLRRPNSSSIRGMQAVIYATLELSYSQLESQELKSTFLLCSLMTHNASIHNLLKYGMGLGLFHGVYTTEEARDRVNSLVRSLKASCLLEDGDTSDSFSMHKVVRDVALSIASREQHVFVLKDEAELVEWPDEDMLKKCTSISLQSDVEELPDQLNCPELKFFYIGGKDPFLKLPDRIFERLDALKVLHMTCIQSPSLPISFSSLENLRTLYLDQCTLGDTAIIGELRKLIILSFAGSDIKSLPRELRNLTRLKVLDLSNCVNLIVIPPNVISSLSQLEELHMANSYVGWELSASKFQKGNASIDELKNLSQLVSLDLQIQDPRSLPKDILFESLTRYRILVGDCWDWSGEYEGSRAVKLSTCRNLENGIMVVLKRSEYLLLDRLNDVMNVLDELDSEGFPRLKHLHIQNSNGIRYVVHPVEGHLRSAFPALESLFLKNLINLEKICQGKLTAESFHKLQTVNVEKCERLKNLFPLSMFRGLLQLQEMKITDCQVMEEIVTCGDDNQVTAEFNFSQLRSLELKYLPKLMNFCSNTRRVSAASQETTLATSTPFLNDKALKTCSIVSQQLPRPSVYPLEITCFQNLTFLRIKGCHNLTYLLSSSASTRLVKLKRFEVHKCNLIKEVLTVLGEERTDTLLFPELEFLSLKDLPNLTRFCWGNNVSFPSLNKLYIKHCPKLKEFVFCPCTSKESLHISRLSLFSEKVQFPDLKVMKISHLHSIKMLWHNQLSQDSFCNLKTLKVKHCQKLQSIFPSTTLRRLQNLESLIVIDCHSVVEIFDVQGDNVKETPAGRAGLRNIQLSRLPKLKNLWSKDPEGILTYKNIQSVSIFNCANLKSVFPASLAKGLEQLKQLEVDSSSVVEIFANGKRLDVAEILVFPKVACLRLQALPGLGKISSGLHIEWPLLKKLEINGCHEAETFASDCQSFQKRQGAGQPRLPVSRPLFLVETDAFPTLEELTLERNVTLKEIWHGEFLAQFYAKNPSQIRELKLSKLFSLTYIWKEDSFRSLIFQNLENLDVSYCGRLKSLVPSSVSFEHLTILEVSYCDRLTHLITPTTAKSMGQLVRMKISECQTLREIVTAKKGEAEDEIVFRQLAYLELNCLPRLSCFCSGNQTFSFPSLENASVKDCPEMNRFSSGALSMPKLRNSLTLKKNMDEAARMAFMPRYTRWSLR</sequence>
<dbReference type="EMBL" id="JAIWQS010000007">
    <property type="protein sequence ID" value="KAJ8760387.1"/>
    <property type="molecule type" value="Genomic_DNA"/>
</dbReference>
<dbReference type="InterPro" id="IPR032675">
    <property type="entry name" value="LRR_dom_sf"/>
</dbReference>
<dbReference type="Proteomes" id="UP001159364">
    <property type="component" value="Linkage Group LG07"/>
</dbReference>
<dbReference type="InterPro" id="IPR002182">
    <property type="entry name" value="NB-ARC"/>
</dbReference>